<evidence type="ECO:0008006" key="3">
    <source>
        <dbReference type="Google" id="ProtNLM"/>
    </source>
</evidence>
<comment type="caution">
    <text evidence="1">The sequence shown here is derived from an EMBL/GenBank/DDBJ whole genome shotgun (WGS) entry which is preliminary data.</text>
</comment>
<name>A0A0G0FQF3_9BACT</name>
<dbReference type="InterPro" id="IPR013783">
    <property type="entry name" value="Ig-like_fold"/>
</dbReference>
<dbReference type="EMBL" id="LBSR01000023">
    <property type="protein sequence ID" value="KKQ21288.1"/>
    <property type="molecule type" value="Genomic_DNA"/>
</dbReference>
<proteinExistence type="predicted"/>
<protein>
    <recommendedName>
        <fullName evidence="3">PF07610 family protein</fullName>
    </recommendedName>
</protein>
<dbReference type="PANTHER" id="PTHR37833">
    <property type="entry name" value="LIPOPROTEIN-RELATED"/>
    <property type="match status" value="1"/>
</dbReference>
<dbReference type="InterPro" id="IPR011467">
    <property type="entry name" value="DUF1573"/>
</dbReference>
<evidence type="ECO:0000313" key="1">
    <source>
        <dbReference type="EMBL" id="KKQ21288.1"/>
    </source>
</evidence>
<dbReference type="PANTHER" id="PTHR37833:SF1">
    <property type="entry name" value="SIGNAL PEPTIDE PROTEIN"/>
    <property type="match status" value="1"/>
</dbReference>
<organism evidence="1 2">
    <name type="scientific">Candidatus Wolfebacteria bacterium GW2011_GWC1_37_10</name>
    <dbReference type="NCBI Taxonomy" id="1619010"/>
    <lineage>
        <taxon>Bacteria</taxon>
        <taxon>Candidatus Wolfeibacteriota</taxon>
    </lineage>
</organism>
<dbReference type="AlphaFoldDB" id="A0A0G0FQF3"/>
<dbReference type="Proteomes" id="UP000034044">
    <property type="component" value="Unassembled WGS sequence"/>
</dbReference>
<gene>
    <name evidence="1" type="ORF">US36_C0023G0005</name>
</gene>
<sequence>MKKNKNLILIIASIAILVGIVSFAATIDKKGEKNNISESSSGVLSAKENSYNFGKISIANGNISYRFKIENSGSESVIINKVYTSCMCTTASIINESGKNLGVFGMPGHGDLAKANIEVKSNESMIVEAVFDPAAHGPEGTGKIKRLIYLETNSQTNPKLQLAIEAEVTR</sequence>
<accession>A0A0G0FQF3</accession>
<dbReference type="Gene3D" id="2.60.40.10">
    <property type="entry name" value="Immunoglobulins"/>
    <property type="match status" value="1"/>
</dbReference>
<reference evidence="1 2" key="1">
    <citation type="journal article" date="2015" name="Nature">
        <title>rRNA introns, odd ribosomes, and small enigmatic genomes across a large radiation of phyla.</title>
        <authorList>
            <person name="Brown C.T."/>
            <person name="Hug L.A."/>
            <person name="Thomas B.C."/>
            <person name="Sharon I."/>
            <person name="Castelle C.J."/>
            <person name="Singh A."/>
            <person name="Wilkins M.J."/>
            <person name="Williams K.H."/>
            <person name="Banfield J.F."/>
        </authorList>
    </citation>
    <scope>NUCLEOTIDE SEQUENCE [LARGE SCALE GENOMIC DNA]</scope>
</reference>
<evidence type="ECO:0000313" key="2">
    <source>
        <dbReference type="Proteomes" id="UP000034044"/>
    </source>
</evidence>
<dbReference type="Pfam" id="PF07610">
    <property type="entry name" value="DUF1573"/>
    <property type="match status" value="1"/>
</dbReference>